<dbReference type="Pfam" id="PF18962">
    <property type="entry name" value="Por_Secre_tail"/>
    <property type="match status" value="1"/>
</dbReference>
<dbReference type="NCBIfam" id="TIGR04183">
    <property type="entry name" value="Por_Secre_tail"/>
    <property type="match status" value="1"/>
</dbReference>
<feature type="compositionally biased region" description="Basic residues" evidence="5">
    <location>
        <begin position="105"/>
        <end position="117"/>
    </location>
</feature>
<comment type="caution">
    <text evidence="9">The sequence shown here is derived from an EMBL/GenBank/DDBJ whole genome shotgun (WGS) entry which is preliminary data.</text>
</comment>
<dbReference type="PANTHER" id="PTHR43806:SF11">
    <property type="entry name" value="CEREVISIN-RELATED"/>
    <property type="match status" value="1"/>
</dbReference>
<dbReference type="InterPro" id="IPR036852">
    <property type="entry name" value="Peptidase_S8/S53_dom_sf"/>
</dbReference>
<evidence type="ECO:0000256" key="5">
    <source>
        <dbReference type="SAM" id="MobiDB-lite"/>
    </source>
</evidence>
<sequence>MHPIRILVVVLAGSLLALAPTAAVGQDGQGSLQSVGMLNVEGASPSALMAARSAVAGPDGTGKDGPMAAVGRELAVLYYQNQTGGKQSVRALREASLSREASPPRTKRRRGERRRGGGGRVHSPISADGQFVTVDATATQEATRLLRTLEELGLQGGATAGNVVSGRLPISSIRAAASLSSLRGMRPSRARTYVGSAESEADSAHRADEVRENLGLNGEGQKVCALSDSYNQDNSALTTASDDIQSGDLPGAGNPIGRTAPVDVLEDYNGSDPEPTDEGRAMLQLIHDIAPGATLGFHTAFGGLAGFAQGIRDLANAGCTVIVDDVGYSVEPFYQDGPVANAVDDVVARGIPYFSSAGNDGKNSYEAPFRGVSGRSGIIDDTYVPHDFNSGGATDTRQEITIRPEGTFRIFSFQWTDPSALVQGSSGPDTDIDIALVDGSDNVISSSTRGNGVVPVESLEYTNNQSTTATLDLVVEKASGPAPDEIKYVYSGSGFSIEEYDTGGATIYGHQMAEGAMAVAAAPFFNTSYSGQIDSSAILNFFSSKGGLQIRFDQNGDRLSTPESREKPDVTGTDFIDNTFFGTDIDIQDPDSFPNFSGTSAAAPNVAAIAALIRHARQGLGPESVYDRLESTAVDIRARQQLENGAISEELDPTGAGVDPWSGHGFVRADRAVPTPTGVQIADTGVEVSSSGSRGAEVAWQKAGDERVDEFLLEKQYFEGAFVEQERFSPDGNTEFVRTVENLPVGEHTFRISALRNDSTLARTRVGTVVRAEEISVSAYPNPFRENVNLSVTLPERRSDGVTVRVNIYDILGRRVATPISSREIGDSQSLSLGSSVTQSLGSGVYFFRVWNEDFAATTKAVRVR</sequence>
<dbReference type="RefSeq" id="WP_259090641.1">
    <property type="nucleotide sequence ID" value="NZ_JANTZY010000003.1"/>
</dbReference>
<dbReference type="InterPro" id="IPR026444">
    <property type="entry name" value="Secre_tail"/>
</dbReference>
<dbReference type="SUPFAM" id="SSF52743">
    <property type="entry name" value="Subtilisin-like"/>
    <property type="match status" value="1"/>
</dbReference>
<keyword evidence="3" id="KW-0378">Hydrolase</keyword>
<dbReference type="GO" id="GO:0004252">
    <property type="term" value="F:serine-type endopeptidase activity"/>
    <property type="evidence" value="ECO:0007669"/>
    <property type="project" value="InterPro"/>
</dbReference>
<evidence type="ECO:0000313" key="10">
    <source>
        <dbReference type="Proteomes" id="UP001155040"/>
    </source>
</evidence>
<dbReference type="Pfam" id="PF00082">
    <property type="entry name" value="Peptidase_S8"/>
    <property type="match status" value="1"/>
</dbReference>
<dbReference type="InterPro" id="IPR023828">
    <property type="entry name" value="Peptidase_S8_Ser-AS"/>
</dbReference>
<protein>
    <submittedName>
        <fullName evidence="9">Uncharacterized protein</fullName>
    </submittedName>
</protein>
<dbReference type="EMBL" id="JANUBF010000002">
    <property type="protein sequence ID" value="MCS4035411.1"/>
    <property type="molecule type" value="Genomic_DNA"/>
</dbReference>
<dbReference type="GO" id="GO:0006508">
    <property type="term" value="P:proteolysis"/>
    <property type="evidence" value="ECO:0007669"/>
    <property type="project" value="UniProtKB-KW"/>
</dbReference>
<evidence type="ECO:0000256" key="1">
    <source>
        <dbReference type="ARBA" id="ARBA00011073"/>
    </source>
</evidence>
<reference evidence="9" key="1">
    <citation type="submission" date="2022-08" db="EMBL/GenBank/DDBJ databases">
        <title>Genomic Encyclopedia of Type Strains, Phase V (KMG-V): Genome sequencing to study the core and pangenomes of soil and plant-associated prokaryotes.</title>
        <authorList>
            <person name="Whitman W."/>
        </authorList>
    </citation>
    <scope>NUCLEOTIDE SEQUENCE</scope>
    <source>
        <strain evidence="9">SP3012</strain>
    </source>
</reference>
<dbReference type="InterPro" id="IPR000209">
    <property type="entry name" value="Peptidase_S8/S53_dom"/>
</dbReference>
<comment type="similarity">
    <text evidence="1">Belongs to the peptidase S8 family.</text>
</comment>
<proteinExistence type="inferred from homology"/>
<dbReference type="InterPro" id="IPR050131">
    <property type="entry name" value="Peptidase_S8_subtilisin-like"/>
</dbReference>
<dbReference type="PROSITE" id="PS00138">
    <property type="entry name" value="SUBTILASE_SER"/>
    <property type="match status" value="1"/>
</dbReference>
<feature type="region of interest" description="Disordered" evidence="5">
    <location>
        <begin position="89"/>
        <end position="126"/>
    </location>
</feature>
<dbReference type="Gene3D" id="3.40.50.200">
    <property type="entry name" value="Peptidase S8/S53 domain"/>
    <property type="match status" value="2"/>
</dbReference>
<evidence type="ECO:0000259" key="8">
    <source>
        <dbReference type="Pfam" id="PF18962"/>
    </source>
</evidence>
<evidence type="ECO:0000256" key="3">
    <source>
        <dbReference type="ARBA" id="ARBA00022801"/>
    </source>
</evidence>
<dbReference type="PANTHER" id="PTHR43806">
    <property type="entry name" value="PEPTIDASE S8"/>
    <property type="match status" value="1"/>
</dbReference>
<dbReference type="Proteomes" id="UP001155040">
    <property type="component" value="Unassembled WGS sequence"/>
</dbReference>
<keyword evidence="2" id="KW-0645">Protease</keyword>
<evidence type="ECO:0000256" key="2">
    <source>
        <dbReference type="ARBA" id="ARBA00022670"/>
    </source>
</evidence>
<dbReference type="AlphaFoldDB" id="A0A9X2ZXH4"/>
<dbReference type="InterPro" id="IPR034075">
    <property type="entry name" value="Glr3161-like_dom"/>
</dbReference>
<accession>A0A9X2ZXH4</accession>
<dbReference type="CDD" id="cd05562">
    <property type="entry name" value="Peptidases_S53_like"/>
    <property type="match status" value="1"/>
</dbReference>
<feature type="chain" id="PRO_5040986243" evidence="6">
    <location>
        <begin position="23"/>
        <end position="865"/>
    </location>
</feature>
<evidence type="ECO:0000256" key="4">
    <source>
        <dbReference type="ARBA" id="ARBA00022825"/>
    </source>
</evidence>
<name>A0A9X2ZXH4_9BACT</name>
<keyword evidence="6" id="KW-0732">Signal</keyword>
<gene>
    <name evidence="9" type="ORF">GGQ01_000455</name>
</gene>
<keyword evidence="4" id="KW-0720">Serine protease</keyword>
<feature type="signal peptide" evidence="6">
    <location>
        <begin position="1"/>
        <end position="22"/>
    </location>
</feature>
<organism evidence="9 10">
    <name type="scientific">Salinibacter ruber</name>
    <dbReference type="NCBI Taxonomy" id="146919"/>
    <lineage>
        <taxon>Bacteria</taxon>
        <taxon>Pseudomonadati</taxon>
        <taxon>Rhodothermota</taxon>
        <taxon>Rhodothermia</taxon>
        <taxon>Rhodothermales</taxon>
        <taxon>Salinibacteraceae</taxon>
        <taxon>Salinibacter</taxon>
    </lineage>
</organism>
<evidence type="ECO:0000313" key="9">
    <source>
        <dbReference type="EMBL" id="MCS4035411.1"/>
    </source>
</evidence>
<evidence type="ECO:0000256" key="6">
    <source>
        <dbReference type="SAM" id="SignalP"/>
    </source>
</evidence>
<feature type="domain" description="Secretion system C-terminal sorting" evidence="8">
    <location>
        <begin position="780"/>
        <end position="860"/>
    </location>
</feature>
<evidence type="ECO:0000259" key="7">
    <source>
        <dbReference type="Pfam" id="PF00082"/>
    </source>
</evidence>
<feature type="domain" description="Peptidase S8/S53" evidence="7">
    <location>
        <begin position="592"/>
        <end position="640"/>
    </location>
</feature>